<evidence type="ECO:0000313" key="3">
    <source>
        <dbReference type="Proteomes" id="UP000466632"/>
    </source>
</evidence>
<evidence type="ECO:0000313" key="2">
    <source>
        <dbReference type="EMBL" id="BBY01423.1"/>
    </source>
</evidence>
<name>A0A7I7NXU8_9MYCO</name>
<gene>
    <name evidence="2" type="ORF">MSEO_19220</name>
</gene>
<protein>
    <submittedName>
        <fullName evidence="2">Uncharacterized protein</fullName>
    </submittedName>
</protein>
<accession>A0A7I7NXU8</accession>
<dbReference type="KEGG" id="mseo:MSEO_19220"/>
<sequence>MLDAINYHMDRARRVNREILDLSAFVASEVICLVNDIESQGYFRAFEFVYPLFKADQLNKSDLSFLCRHIFDYLLIVDRLDAYRRDFLPAPSPRPTYLISGSMRESDEVPLRHFSAPERGVDGNGMPTRPGEEHRASRAVKV</sequence>
<proteinExistence type="predicted"/>
<reference evidence="2 3" key="1">
    <citation type="journal article" date="2019" name="Emerg. Microbes Infect.">
        <title>Comprehensive subspecies identification of 175 nontuberculous mycobacteria species based on 7547 genomic profiles.</title>
        <authorList>
            <person name="Matsumoto Y."/>
            <person name="Kinjo T."/>
            <person name="Motooka D."/>
            <person name="Nabeya D."/>
            <person name="Jung N."/>
            <person name="Uechi K."/>
            <person name="Horii T."/>
            <person name="Iida T."/>
            <person name="Fujita J."/>
            <person name="Nakamura S."/>
        </authorList>
    </citation>
    <scope>NUCLEOTIDE SEQUENCE [LARGE SCALE GENOMIC DNA]</scope>
    <source>
        <strain evidence="2 3">JCM 16018</strain>
    </source>
</reference>
<dbReference type="EMBL" id="AP022582">
    <property type="protein sequence ID" value="BBY01423.1"/>
    <property type="molecule type" value="Genomic_DNA"/>
</dbReference>
<dbReference type="AlphaFoldDB" id="A0A7I7NXU8"/>
<feature type="region of interest" description="Disordered" evidence="1">
    <location>
        <begin position="116"/>
        <end position="142"/>
    </location>
</feature>
<keyword evidence="3" id="KW-1185">Reference proteome</keyword>
<evidence type="ECO:0000256" key="1">
    <source>
        <dbReference type="SAM" id="MobiDB-lite"/>
    </source>
</evidence>
<dbReference type="Proteomes" id="UP000466632">
    <property type="component" value="Chromosome"/>
</dbReference>
<organism evidence="2 3">
    <name type="scientific">Mycobacterium seoulense</name>
    <dbReference type="NCBI Taxonomy" id="386911"/>
    <lineage>
        <taxon>Bacteria</taxon>
        <taxon>Bacillati</taxon>
        <taxon>Actinomycetota</taxon>
        <taxon>Actinomycetes</taxon>
        <taxon>Mycobacteriales</taxon>
        <taxon>Mycobacteriaceae</taxon>
        <taxon>Mycobacterium</taxon>
    </lineage>
</organism>